<feature type="chain" id="PRO_5043317665" description="glucuronosyltransferase" evidence="11">
    <location>
        <begin position="24"/>
        <end position="589"/>
    </location>
</feature>
<keyword evidence="9" id="KW-0472">Membrane</keyword>
<keyword evidence="7 11" id="KW-0732">Signal</keyword>
<dbReference type="InterPro" id="IPR050271">
    <property type="entry name" value="UDP-glycosyltransferase"/>
</dbReference>
<dbReference type="EC" id="2.4.1.17" evidence="3"/>
<dbReference type="InterPro" id="IPR002213">
    <property type="entry name" value="UDP_glucos_trans"/>
</dbReference>
<evidence type="ECO:0000313" key="12">
    <source>
        <dbReference type="EMBL" id="KAK7831851.1"/>
    </source>
</evidence>
<gene>
    <name evidence="12" type="ORF">U0070_016481</name>
</gene>
<dbReference type="FunFam" id="3.40.50.2000:FF:000001">
    <property type="entry name" value="UDP-glucuronosyltransferase"/>
    <property type="match status" value="1"/>
</dbReference>
<keyword evidence="5 10" id="KW-0808">Transferase</keyword>
<proteinExistence type="inferred from homology"/>
<feature type="signal peptide" evidence="11">
    <location>
        <begin position="1"/>
        <end position="23"/>
    </location>
</feature>
<evidence type="ECO:0000256" key="8">
    <source>
        <dbReference type="ARBA" id="ARBA00022989"/>
    </source>
</evidence>
<comment type="caution">
    <text evidence="12">The sequence shown here is derived from an EMBL/GenBank/DDBJ whole genome shotgun (WGS) entry which is preliminary data.</text>
</comment>
<dbReference type="AlphaFoldDB" id="A0AAW0K011"/>
<dbReference type="GO" id="GO:0015020">
    <property type="term" value="F:glucuronosyltransferase activity"/>
    <property type="evidence" value="ECO:0007669"/>
    <property type="project" value="UniProtKB-EC"/>
</dbReference>
<comment type="similarity">
    <text evidence="2 10">Belongs to the UDP-glycosyltransferase family.</text>
</comment>
<keyword evidence="13" id="KW-1185">Reference proteome</keyword>
<evidence type="ECO:0000256" key="9">
    <source>
        <dbReference type="ARBA" id="ARBA00023136"/>
    </source>
</evidence>
<evidence type="ECO:0000313" key="13">
    <source>
        <dbReference type="Proteomes" id="UP001488838"/>
    </source>
</evidence>
<dbReference type="Gene3D" id="3.40.50.2000">
    <property type="entry name" value="Glycogen Phosphorylase B"/>
    <property type="match status" value="3"/>
</dbReference>
<dbReference type="FunFam" id="3.40.50.2000:FF:000081">
    <property type="entry name" value="UDP-glucuronosyltransferase 2A2"/>
    <property type="match status" value="1"/>
</dbReference>
<evidence type="ECO:0000256" key="2">
    <source>
        <dbReference type="ARBA" id="ARBA00009995"/>
    </source>
</evidence>
<dbReference type="GO" id="GO:0016020">
    <property type="term" value="C:membrane"/>
    <property type="evidence" value="ECO:0007669"/>
    <property type="project" value="UniProtKB-SubCell"/>
</dbReference>
<sequence length="589" mass="67056">MSVKMKVTLFLLQLSGFFGSGSAGKVLVWPVEFSHWLNLRIILDELVKKDHEVTVLIPSASFSYEVGNTSTTEFEKYPASLSMAEVEELFMDTIRKYVYELPKQSFCGYFLLFQELTWEDSKYFESLCKDVVFNKELMTKLQNSSFDVIVADPFIPCGDLLAEILKIPLVYSLRYFPGSTYEKYSGGLPLPPSYVPIAQSELSDRMTFMERVQNLIYVLSFDFWFQNFNEKRWNQFYSEVLGRPTTLSEMMGKADVWLIRTYWDLEFPHPVLPNFEYVGGLHCRPAKPLPKEIEDFVQSSGEHGVVVFSLGSMVGTLTEERANVIAAGLAQIPQKVLWRFEGKKPDTLGTNTRLYKWIPQNDLLGHPKTRAFITHGGTNGIYEAIYHGIPVVGIPLFGDQFDNIVHMKTKGAGVRVDFLTMSSTDLLHAVKTVTNDPSYKDNVMRLSRIHHDQPVKPLDRAVFWIEYVMRHKGAKHLRVAAHDLAWYQYYSLDVLGFLLACVVTVIFEIEDFIQSSGEHGVVVFSLGSIVGTLTEERANVIAAGLAQIPQKVLCRFEGKKPDTLGSNTRLYKWIPQNDLLGKHREMPET</sequence>
<name>A0AAW0K011_MYOGA</name>
<evidence type="ECO:0000256" key="3">
    <source>
        <dbReference type="ARBA" id="ARBA00012544"/>
    </source>
</evidence>
<dbReference type="EMBL" id="JBBHLL010000012">
    <property type="protein sequence ID" value="KAK7831851.1"/>
    <property type="molecule type" value="Genomic_DNA"/>
</dbReference>
<dbReference type="Pfam" id="PF00201">
    <property type="entry name" value="UDPGT"/>
    <property type="match status" value="1"/>
</dbReference>
<evidence type="ECO:0000256" key="11">
    <source>
        <dbReference type="SAM" id="SignalP"/>
    </source>
</evidence>
<organism evidence="12 13">
    <name type="scientific">Myodes glareolus</name>
    <name type="common">Bank vole</name>
    <name type="synonym">Clethrionomys glareolus</name>
    <dbReference type="NCBI Taxonomy" id="447135"/>
    <lineage>
        <taxon>Eukaryota</taxon>
        <taxon>Metazoa</taxon>
        <taxon>Chordata</taxon>
        <taxon>Craniata</taxon>
        <taxon>Vertebrata</taxon>
        <taxon>Euteleostomi</taxon>
        <taxon>Mammalia</taxon>
        <taxon>Eutheria</taxon>
        <taxon>Euarchontoglires</taxon>
        <taxon>Glires</taxon>
        <taxon>Rodentia</taxon>
        <taxon>Myomorpha</taxon>
        <taxon>Muroidea</taxon>
        <taxon>Cricetidae</taxon>
        <taxon>Arvicolinae</taxon>
        <taxon>Myodes</taxon>
    </lineage>
</organism>
<accession>A0AAW0K011</accession>
<keyword evidence="6" id="KW-0812">Transmembrane</keyword>
<reference evidence="12 13" key="1">
    <citation type="journal article" date="2023" name="bioRxiv">
        <title>Conserved and derived expression patterns and positive selection on dental genes reveal complex evolutionary context of ever-growing rodent molars.</title>
        <authorList>
            <person name="Calamari Z.T."/>
            <person name="Song A."/>
            <person name="Cohen E."/>
            <person name="Akter M."/>
            <person name="Roy R.D."/>
            <person name="Hallikas O."/>
            <person name="Christensen M.M."/>
            <person name="Li P."/>
            <person name="Marangoni P."/>
            <person name="Jernvall J."/>
            <person name="Klein O.D."/>
        </authorList>
    </citation>
    <scope>NUCLEOTIDE SEQUENCE [LARGE SCALE GENOMIC DNA]</scope>
    <source>
        <strain evidence="12">V071</strain>
    </source>
</reference>
<evidence type="ECO:0000256" key="4">
    <source>
        <dbReference type="ARBA" id="ARBA00022676"/>
    </source>
</evidence>
<dbReference type="Proteomes" id="UP001488838">
    <property type="component" value="Unassembled WGS sequence"/>
</dbReference>
<dbReference type="PROSITE" id="PS00375">
    <property type="entry name" value="UDPGT"/>
    <property type="match status" value="1"/>
</dbReference>
<evidence type="ECO:0000256" key="6">
    <source>
        <dbReference type="ARBA" id="ARBA00022692"/>
    </source>
</evidence>
<evidence type="ECO:0000256" key="1">
    <source>
        <dbReference type="ARBA" id="ARBA00004167"/>
    </source>
</evidence>
<evidence type="ECO:0000256" key="7">
    <source>
        <dbReference type="ARBA" id="ARBA00022729"/>
    </source>
</evidence>
<evidence type="ECO:0000256" key="5">
    <source>
        <dbReference type="ARBA" id="ARBA00022679"/>
    </source>
</evidence>
<keyword evidence="4 10" id="KW-0328">Glycosyltransferase</keyword>
<dbReference type="PANTHER" id="PTHR48043">
    <property type="entry name" value="EG:EG0003.4 PROTEIN-RELATED"/>
    <property type="match status" value="1"/>
</dbReference>
<evidence type="ECO:0000256" key="10">
    <source>
        <dbReference type="RuleBase" id="RU003718"/>
    </source>
</evidence>
<keyword evidence="8" id="KW-1133">Transmembrane helix</keyword>
<comment type="subcellular location">
    <subcellularLocation>
        <location evidence="1">Membrane</location>
        <topology evidence="1">Single-pass membrane protein</topology>
    </subcellularLocation>
</comment>
<dbReference type="InterPro" id="IPR035595">
    <property type="entry name" value="UDP_glycos_trans_CS"/>
</dbReference>
<dbReference type="SUPFAM" id="SSF53756">
    <property type="entry name" value="UDP-Glycosyltransferase/glycogen phosphorylase"/>
    <property type="match status" value="2"/>
</dbReference>
<dbReference type="CDD" id="cd03784">
    <property type="entry name" value="GT1_Gtf-like"/>
    <property type="match status" value="1"/>
</dbReference>
<protein>
    <recommendedName>
        <fullName evidence="3">glucuronosyltransferase</fullName>
        <ecNumber evidence="3">2.4.1.17</ecNumber>
    </recommendedName>
</protein>
<dbReference type="PANTHER" id="PTHR48043:SF45">
    <property type="entry name" value="UDP-GLUCURONOSYLTRANSFERASE"/>
    <property type="match status" value="1"/>
</dbReference>